<comment type="caution">
    <text evidence="2">The sequence shown here is derived from an EMBL/GenBank/DDBJ whole genome shotgun (WGS) entry which is preliminary data.</text>
</comment>
<keyword evidence="3" id="KW-1185">Reference proteome</keyword>
<organism evidence="2 3">
    <name type="scientific">Anabaena sphaerica FACHB-251</name>
    <dbReference type="NCBI Taxonomy" id="2692883"/>
    <lineage>
        <taxon>Bacteria</taxon>
        <taxon>Bacillati</taxon>
        <taxon>Cyanobacteriota</taxon>
        <taxon>Cyanophyceae</taxon>
        <taxon>Nostocales</taxon>
        <taxon>Nostocaceae</taxon>
        <taxon>Anabaena</taxon>
    </lineage>
</organism>
<feature type="chain" id="PRO_5037174810" description="SPOR domain-containing protein" evidence="1">
    <location>
        <begin position="22"/>
        <end position="238"/>
    </location>
</feature>
<sequence>MFLPRVHFLPSALLLALATLAAGIAPIIADISPVLSQPAIPACQPPSAGEYLLLVVSPTANNQQQLRSALPSDIKTVTCKYLNETVTRIGGFNKIDDANRWAKYVNNIVGLSAIITTRPTAATVAPATIAPTTVTPAIIPSANLPTQTLSYNPRVLGEGFAVLVDYFNRPELANNLQKAVGGNVGLVSYGQRPYLLAVYTTNQTEAYKTLQKLNENGFFALLADGRKVMLLRSVVTLK</sequence>
<gene>
    <name evidence="2" type="ORF">H6G06_22330</name>
</gene>
<keyword evidence="1" id="KW-0732">Signal</keyword>
<evidence type="ECO:0000313" key="3">
    <source>
        <dbReference type="Proteomes" id="UP000662185"/>
    </source>
</evidence>
<reference evidence="3" key="1">
    <citation type="journal article" date="2020" name="ISME J.">
        <title>Comparative genomics reveals insights into cyanobacterial evolution and habitat adaptation.</title>
        <authorList>
            <person name="Chen M.Y."/>
            <person name="Teng W.K."/>
            <person name="Zhao L."/>
            <person name="Hu C.X."/>
            <person name="Zhou Y.K."/>
            <person name="Han B.P."/>
            <person name="Song L.R."/>
            <person name="Shu W.S."/>
        </authorList>
    </citation>
    <scope>NUCLEOTIDE SEQUENCE [LARGE SCALE GENOMIC DNA]</scope>
    <source>
        <strain evidence="3">FACHB-251</strain>
    </source>
</reference>
<evidence type="ECO:0008006" key="4">
    <source>
        <dbReference type="Google" id="ProtNLM"/>
    </source>
</evidence>
<name>A0A926WK98_9NOST</name>
<proteinExistence type="predicted"/>
<protein>
    <recommendedName>
        <fullName evidence="4">SPOR domain-containing protein</fullName>
    </recommendedName>
</protein>
<dbReference type="EMBL" id="JACJQU010000019">
    <property type="protein sequence ID" value="MBD2296139.1"/>
    <property type="molecule type" value="Genomic_DNA"/>
</dbReference>
<accession>A0A926WK98</accession>
<dbReference type="RefSeq" id="WP_190564216.1">
    <property type="nucleotide sequence ID" value="NZ_JACJQU010000019.1"/>
</dbReference>
<dbReference type="Proteomes" id="UP000662185">
    <property type="component" value="Unassembled WGS sequence"/>
</dbReference>
<dbReference type="AlphaFoldDB" id="A0A926WK98"/>
<evidence type="ECO:0000256" key="1">
    <source>
        <dbReference type="SAM" id="SignalP"/>
    </source>
</evidence>
<evidence type="ECO:0000313" key="2">
    <source>
        <dbReference type="EMBL" id="MBD2296139.1"/>
    </source>
</evidence>
<feature type="signal peptide" evidence="1">
    <location>
        <begin position="1"/>
        <end position="21"/>
    </location>
</feature>